<organism evidence="2">
    <name type="scientific">bioreactor metagenome</name>
    <dbReference type="NCBI Taxonomy" id="1076179"/>
    <lineage>
        <taxon>unclassified sequences</taxon>
        <taxon>metagenomes</taxon>
        <taxon>ecological metagenomes</taxon>
    </lineage>
</organism>
<reference evidence="2" key="1">
    <citation type="submission" date="2019-08" db="EMBL/GenBank/DDBJ databases">
        <authorList>
            <person name="Kucharzyk K."/>
            <person name="Murdoch R.W."/>
            <person name="Higgins S."/>
            <person name="Loffler F."/>
        </authorList>
    </citation>
    <scope>NUCLEOTIDE SEQUENCE</scope>
</reference>
<feature type="compositionally biased region" description="Basic and acidic residues" evidence="1">
    <location>
        <begin position="73"/>
        <end position="82"/>
    </location>
</feature>
<dbReference type="AlphaFoldDB" id="A0A645GLF3"/>
<comment type="caution">
    <text evidence="2">The sequence shown here is derived from an EMBL/GenBank/DDBJ whole genome shotgun (WGS) entry which is preliminary data.</text>
</comment>
<accession>A0A645GLF3</accession>
<protein>
    <submittedName>
        <fullName evidence="2">Uncharacterized protein</fullName>
    </submittedName>
</protein>
<gene>
    <name evidence="2" type="ORF">SDC9_174417</name>
</gene>
<feature type="region of interest" description="Disordered" evidence="1">
    <location>
        <begin position="160"/>
        <end position="192"/>
    </location>
</feature>
<name>A0A645GLF3_9ZZZZ</name>
<dbReference type="EMBL" id="VSSQ01076718">
    <property type="protein sequence ID" value="MPN26990.1"/>
    <property type="molecule type" value="Genomic_DNA"/>
</dbReference>
<feature type="compositionally biased region" description="Basic and acidic residues" evidence="1">
    <location>
        <begin position="168"/>
        <end position="179"/>
    </location>
</feature>
<evidence type="ECO:0000313" key="2">
    <source>
        <dbReference type="EMBL" id="MPN26990.1"/>
    </source>
</evidence>
<feature type="region of interest" description="Disordered" evidence="1">
    <location>
        <begin position="24"/>
        <end position="95"/>
    </location>
</feature>
<proteinExistence type="predicted"/>
<evidence type="ECO:0000256" key="1">
    <source>
        <dbReference type="SAM" id="MobiDB-lite"/>
    </source>
</evidence>
<sequence>MDLAERSCIGGQCCVELRDQVVGSDDGTHGAQGADDPATEVVDHPATGIGDDQRKQIVDGGPHHQSEALVRYPADRDEERRQQTPCDQRGNVGHDHARKECPEFLDCYSRAPRRDSGCTQDLTPVHVHDVGVSRDDLAPAPTGPVLFTVAASHMACTAPICRPSNRPGHRDPARTDEGGTRPVGCVPPSSTA</sequence>
<feature type="compositionally biased region" description="Basic and acidic residues" evidence="1">
    <location>
        <begin position="51"/>
        <end position="66"/>
    </location>
</feature>